<dbReference type="Pfam" id="PF03908">
    <property type="entry name" value="Sec20"/>
    <property type="match status" value="1"/>
</dbReference>
<accession>A0AA36GU99</accession>
<evidence type="ECO:0000256" key="5">
    <source>
        <dbReference type="ARBA" id="ARBA00022892"/>
    </source>
</evidence>
<dbReference type="InterPro" id="IPR005606">
    <property type="entry name" value="Sec20"/>
</dbReference>
<feature type="region of interest" description="Disordered" evidence="10">
    <location>
        <begin position="138"/>
        <end position="157"/>
    </location>
</feature>
<comment type="similarity">
    <text evidence="9">Belongs to the SEC20 family.</text>
</comment>
<keyword evidence="8 11" id="KW-0472">Membrane</keyword>
<proteinExistence type="inferred from homology"/>
<dbReference type="GO" id="GO:0006890">
    <property type="term" value="P:retrograde vesicle-mediated transport, Golgi to endoplasmic reticulum"/>
    <property type="evidence" value="ECO:0007669"/>
    <property type="project" value="InterPro"/>
</dbReference>
<dbReference type="GO" id="GO:0031201">
    <property type="term" value="C:SNARE complex"/>
    <property type="evidence" value="ECO:0007669"/>
    <property type="project" value="TreeGrafter"/>
</dbReference>
<evidence type="ECO:0000256" key="10">
    <source>
        <dbReference type="SAM" id="MobiDB-lite"/>
    </source>
</evidence>
<dbReference type="GO" id="GO:0005789">
    <property type="term" value="C:endoplasmic reticulum membrane"/>
    <property type="evidence" value="ECO:0007669"/>
    <property type="project" value="UniProtKB-SubCell"/>
</dbReference>
<evidence type="ECO:0000256" key="6">
    <source>
        <dbReference type="ARBA" id="ARBA00022989"/>
    </source>
</evidence>
<keyword evidence="6 11" id="KW-1133">Transmembrane helix</keyword>
<keyword evidence="7" id="KW-0175">Coiled coil</keyword>
<sequence length="258" mass="29562">MFCADGGSLDHPQRFSCISSKMPPISDRGALEAHILNQEIVRLDTMAKQKIDYIKESVRSEKALHDETREAKELLASLASKIDMLKAVTSRLSSRREQQNVRESAERHGKELTENQHQLRSATIQARKSINESARSLLLEGGSEEAERRKRLMDEKSLKEDAVKTTERLSDLLSKMGEQVAQSEQTMDSLVHSSSVLVQTHKEFEGHASHIQTGNKLLSKYERREITDKILVTIALVFYFAVIYYILQKRVFSKIWFW</sequence>
<organism evidence="13 14">
    <name type="scientific">Cylicocyclus nassatus</name>
    <name type="common">Nematode worm</name>
    <dbReference type="NCBI Taxonomy" id="53992"/>
    <lineage>
        <taxon>Eukaryota</taxon>
        <taxon>Metazoa</taxon>
        <taxon>Ecdysozoa</taxon>
        <taxon>Nematoda</taxon>
        <taxon>Chromadorea</taxon>
        <taxon>Rhabditida</taxon>
        <taxon>Rhabditina</taxon>
        <taxon>Rhabditomorpha</taxon>
        <taxon>Strongyloidea</taxon>
        <taxon>Strongylidae</taxon>
        <taxon>Cylicocyclus</taxon>
    </lineage>
</organism>
<evidence type="ECO:0000256" key="2">
    <source>
        <dbReference type="ARBA" id="ARBA00022448"/>
    </source>
</evidence>
<reference evidence="13" key="1">
    <citation type="submission" date="2023-07" db="EMBL/GenBank/DDBJ databases">
        <authorList>
            <consortium name="CYATHOMIX"/>
        </authorList>
    </citation>
    <scope>NUCLEOTIDE SEQUENCE</scope>
    <source>
        <strain evidence="13">N/A</strain>
    </source>
</reference>
<comment type="subcellular location">
    <subcellularLocation>
        <location evidence="1">Endoplasmic reticulum membrane</location>
        <topology evidence="1">Single-pass type IV membrane protein</topology>
    </subcellularLocation>
</comment>
<evidence type="ECO:0000256" key="8">
    <source>
        <dbReference type="ARBA" id="ARBA00023136"/>
    </source>
</evidence>
<evidence type="ECO:0000256" key="11">
    <source>
        <dbReference type="SAM" id="Phobius"/>
    </source>
</evidence>
<dbReference type="PANTHER" id="PTHR12825">
    <property type="entry name" value="BNIP1-RELATED"/>
    <property type="match status" value="1"/>
</dbReference>
<gene>
    <name evidence="13" type="ORF">CYNAS_LOCUS10448</name>
</gene>
<dbReference type="GO" id="GO:0005484">
    <property type="term" value="F:SNAP receptor activity"/>
    <property type="evidence" value="ECO:0007669"/>
    <property type="project" value="InterPro"/>
</dbReference>
<dbReference type="EMBL" id="CATQJL010000223">
    <property type="protein sequence ID" value="CAJ0598465.1"/>
    <property type="molecule type" value="Genomic_DNA"/>
</dbReference>
<evidence type="ECO:0000313" key="14">
    <source>
        <dbReference type="Proteomes" id="UP001176961"/>
    </source>
</evidence>
<evidence type="ECO:0000256" key="3">
    <source>
        <dbReference type="ARBA" id="ARBA00022692"/>
    </source>
</evidence>
<feature type="compositionally biased region" description="Basic and acidic residues" evidence="10">
    <location>
        <begin position="94"/>
        <end position="114"/>
    </location>
</feature>
<evidence type="ECO:0000256" key="9">
    <source>
        <dbReference type="ARBA" id="ARBA00037934"/>
    </source>
</evidence>
<feature type="domain" description="Sec20 C-terminal" evidence="12">
    <location>
        <begin position="164"/>
        <end position="251"/>
    </location>
</feature>
<keyword evidence="14" id="KW-1185">Reference proteome</keyword>
<comment type="caution">
    <text evidence="13">The sequence shown here is derived from an EMBL/GenBank/DDBJ whole genome shotgun (WGS) entry which is preliminary data.</text>
</comment>
<evidence type="ECO:0000259" key="12">
    <source>
        <dbReference type="Pfam" id="PF03908"/>
    </source>
</evidence>
<evidence type="ECO:0000256" key="4">
    <source>
        <dbReference type="ARBA" id="ARBA00022824"/>
    </source>
</evidence>
<keyword evidence="2" id="KW-0813">Transport</keyword>
<evidence type="ECO:0000256" key="1">
    <source>
        <dbReference type="ARBA" id="ARBA00004163"/>
    </source>
</evidence>
<feature type="region of interest" description="Disordered" evidence="10">
    <location>
        <begin position="91"/>
        <end position="116"/>
    </location>
</feature>
<keyword evidence="4" id="KW-0256">Endoplasmic reticulum</keyword>
<evidence type="ECO:0000313" key="13">
    <source>
        <dbReference type="EMBL" id="CAJ0598465.1"/>
    </source>
</evidence>
<dbReference type="Proteomes" id="UP001176961">
    <property type="component" value="Unassembled WGS sequence"/>
</dbReference>
<keyword evidence="5" id="KW-0931">ER-Golgi transport</keyword>
<dbReference type="InterPro" id="IPR056173">
    <property type="entry name" value="Sec20_C"/>
</dbReference>
<keyword evidence="3 11" id="KW-0812">Transmembrane</keyword>
<feature type="transmembrane region" description="Helical" evidence="11">
    <location>
        <begin position="230"/>
        <end position="247"/>
    </location>
</feature>
<dbReference type="PANTHER" id="PTHR12825:SF0">
    <property type="entry name" value="VESICLE TRANSPORT PROTEIN SEC20"/>
    <property type="match status" value="1"/>
</dbReference>
<dbReference type="AlphaFoldDB" id="A0AA36GU99"/>
<evidence type="ECO:0000256" key="7">
    <source>
        <dbReference type="ARBA" id="ARBA00023054"/>
    </source>
</evidence>
<feature type="compositionally biased region" description="Basic and acidic residues" evidence="10">
    <location>
        <begin position="145"/>
        <end position="157"/>
    </location>
</feature>
<name>A0AA36GU99_CYLNA</name>
<protein>
    <recommendedName>
        <fullName evidence="12">Sec20 C-terminal domain-containing protein</fullName>
    </recommendedName>
</protein>